<proteinExistence type="predicted"/>
<dbReference type="RefSeq" id="WP_253618442.1">
    <property type="nucleotide sequence ID" value="NZ_JAMZDE010000005.1"/>
</dbReference>
<dbReference type="Pfam" id="PF06580">
    <property type="entry name" value="His_kinase"/>
    <property type="match status" value="1"/>
</dbReference>
<dbReference type="InterPro" id="IPR050640">
    <property type="entry name" value="Bact_2-comp_sensor_kinase"/>
</dbReference>
<evidence type="ECO:0000256" key="1">
    <source>
        <dbReference type="SAM" id="Phobius"/>
    </source>
</evidence>
<evidence type="ECO:0000313" key="4">
    <source>
        <dbReference type="Proteomes" id="UP001139474"/>
    </source>
</evidence>
<dbReference type="GO" id="GO:0000155">
    <property type="term" value="F:phosphorelay sensor kinase activity"/>
    <property type="evidence" value="ECO:0007669"/>
    <property type="project" value="InterPro"/>
</dbReference>
<gene>
    <name evidence="3" type="ORF">NJR55_05160</name>
</gene>
<evidence type="ECO:0000313" key="3">
    <source>
        <dbReference type="EMBL" id="MCP1338977.1"/>
    </source>
</evidence>
<dbReference type="PANTHER" id="PTHR34220">
    <property type="entry name" value="SENSOR HISTIDINE KINASE YPDA"/>
    <property type="match status" value="1"/>
</dbReference>
<dbReference type="SUPFAM" id="SSF55874">
    <property type="entry name" value="ATPase domain of HSP90 chaperone/DNA topoisomerase II/histidine kinase"/>
    <property type="match status" value="1"/>
</dbReference>
<dbReference type="Gene3D" id="3.30.565.10">
    <property type="entry name" value="Histidine kinase-like ATPase, C-terminal domain"/>
    <property type="match status" value="1"/>
</dbReference>
<feature type="transmembrane region" description="Helical" evidence="1">
    <location>
        <begin position="79"/>
        <end position="101"/>
    </location>
</feature>
<dbReference type="EMBL" id="JAMZDE010000005">
    <property type="protein sequence ID" value="MCP1338977.1"/>
    <property type="molecule type" value="Genomic_DNA"/>
</dbReference>
<dbReference type="GO" id="GO:0016020">
    <property type="term" value="C:membrane"/>
    <property type="evidence" value="ECO:0007669"/>
    <property type="project" value="InterPro"/>
</dbReference>
<sequence>MPSSWKSALRYGLIWTLLGVYLSIARTTEQTDSDIPWWVIWYTEMTAAYLLGLIFPLVKKYYELPYFSHWSTLGQWLRHIAILPFVILLICVLMDIVRYPFYANLPAPYGMDHYLWLNEHFSKRILLEWPRIGVIYLSMVLAIFYRKEELKRGEEKQRSMQVQSELSSVKLLQLKSQLRPHFLFNTLNMISEKIVTDPLLAEGLLQQLSDLLRYYLAQSETSQVKLSQEMTILHSYLAILQKRFPSQIHYEESIADDLLHQNVPSMLLQPVLENAVMHTIHRSRGEVSIALKIIMHEGNIHIEMTNTLPTAEPASESLGIGLKSVQKQLELLYGDEGELTLDVGHNRARLEIVFPATRAEA</sequence>
<keyword evidence="3" id="KW-0418">Kinase</keyword>
<accession>A0A9X2FTH5</accession>
<keyword evidence="3" id="KW-0808">Transferase</keyword>
<dbReference type="Proteomes" id="UP001139474">
    <property type="component" value="Unassembled WGS sequence"/>
</dbReference>
<name>A0A9X2FTH5_9GAMM</name>
<keyword evidence="1" id="KW-1133">Transmembrane helix</keyword>
<reference evidence="3" key="1">
    <citation type="submission" date="2022-06" db="EMBL/GenBank/DDBJ databases">
        <title>Idiomarina rhizosphaerae M1R2S28.</title>
        <authorList>
            <person name="Sun J.-Q."/>
            <person name="Li L.-F."/>
        </authorList>
    </citation>
    <scope>NUCLEOTIDE SEQUENCE</scope>
    <source>
        <strain evidence="3">M1R2S28</strain>
    </source>
</reference>
<comment type="caution">
    <text evidence="3">The sequence shown here is derived from an EMBL/GenBank/DDBJ whole genome shotgun (WGS) entry which is preliminary data.</text>
</comment>
<feature type="transmembrane region" description="Helical" evidence="1">
    <location>
        <begin position="37"/>
        <end position="58"/>
    </location>
</feature>
<organism evidence="3 4">
    <name type="scientific">Idiomarina rhizosphaerae</name>
    <dbReference type="NCBI Taxonomy" id="2961572"/>
    <lineage>
        <taxon>Bacteria</taxon>
        <taxon>Pseudomonadati</taxon>
        <taxon>Pseudomonadota</taxon>
        <taxon>Gammaproteobacteria</taxon>
        <taxon>Alteromonadales</taxon>
        <taxon>Idiomarinaceae</taxon>
        <taxon>Idiomarina</taxon>
    </lineage>
</organism>
<dbReference type="InterPro" id="IPR010559">
    <property type="entry name" value="Sig_transdc_His_kin_internal"/>
</dbReference>
<keyword evidence="1" id="KW-0472">Membrane</keyword>
<feature type="transmembrane region" description="Helical" evidence="1">
    <location>
        <begin position="129"/>
        <end position="146"/>
    </location>
</feature>
<dbReference type="PANTHER" id="PTHR34220:SF7">
    <property type="entry name" value="SENSOR HISTIDINE KINASE YPDA"/>
    <property type="match status" value="1"/>
</dbReference>
<keyword evidence="1" id="KW-0812">Transmembrane</keyword>
<keyword evidence="4" id="KW-1185">Reference proteome</keyword>
<evidence type="ECO:0000259" key="2">
    <source>
        <dbReference type="Pfam" id="PF06580"/>
    </source>
</evidence>
<dbReference type="AlphaFoldDB" id="A0A9X2FTH5"/>
<feature type="domain" description="Signal transduction histidine kinase internal region" evidence="2">
    <location>
        <begin position="170"/>
        <end position="247"/>
    </location>
</feature>
<dbReference type="InterPro" id="IPR036890">
    <property type="entry name" value="HATPase_C_sf"/>
</dbReference>
<protein>
    <submittedName>
        <fullName evidence="3">Histidine kinase</fullName>
    </submittedName>
</protein>